<accession>A0A6L2J870</accession>
<comment type="caution">
    <text evidence="5">The sequence shown here is derived from an EMBL/GenBank/DDBJ whole genome shotgun (WGS) entry which is preliminary data.</text>
</comment>
<dbReference type="CDD" id="cd09272">
    <property type="entry name" value="RNase_HI_RT_Ty1"/>
    <property type="match status" value="1"/>
</dbReference>
<feature type="region of interest" description="Disordered" evidence="2">
    <location>
        <begin position="1143"/>
        <end position="1189"/>
    </location>
</feature>
<reference evidence="5" key="1">
    <citation type="journal article" date="2019" name="Sci. Rep.">
        <title>Draft genome of Tanacetum cinerariifolium, the natural source of mosquito coil.</title>
        <authorList>
            <person name="Yamashiro T."/>
            <person name="Shiraishi A."/>
            <person name="Satake H."/>
            <person name="Nakayama K."/>
        </authorList>
    </citation>
    <scope>NUCLEOTIDE SEQUENCE</scope>
</reference>
<sequence length="1474" mass="169245">MIAASKVPMLKPGEFKLRRMRIEQYIHMMDYALWDVIENGNSIPKTQTVNNVKTVIPPTTAEEKLQRRNEVKARSTLMMGLPNEHQLKFNSFKDAKSLLEAIDKRVGGNDATKKTQRTFSNSSMRISLDQALKVLIKHLMSSRSLVPRGQNNMSRDVTRRTMPVETLNSSALVSCDGLGGYDWSDQAEEGPTNYALMAYSTPSSDFEVFDCSKSCLKAVENRLEELFNESKTKKSKDKSNDVEPKSVRKGSDAPFIEDWVSDDEEKKFEKKEIKPSINRINFVKATIDNNPRYTVTNGEQPKQNTHRKRCNQRNWNGTMSHRKKIKEECSFDEIDVFDVQLLLNAAKKPSESNGFEQIVDFLNDNPIKYALTVSPTIYTLCIKQIWTTVNIKTVNDDVRLQALIDGKKVVITKASIRHDLKLNDAKGTSFLTNVVIFEELARMGYEKPSEKLTFYKAFFLPQWKFFIHTILQCLSAKTTSWNEFSSTMASAIICLAKNQKFNFSKYILTGLVMNLEAGVPFYMFPRKHKPRRKQRMETEVSPTETNTEDHVLTHSNDPLPSENKIIEIKSSHKAKTEELEQRVEKLEENRSLTKGLKSFNIWFESPAINETVVDKEESSKQGRKIADIDADAEVNLENVYNLDMAHEETVLSMQNVDVQSKRIDSVVKEVAKEMVEVIEIAKIIVDEVSTAGGELNVVNEKPVSAAPINITTAQPSESTKTTVDITTAPKAKGIVFHDKDKSTTRTTSSNPHTKDKGKAKLVEEHDILKSRKAQIALDEEVTRRIEAEYKNILIKDQRWMQKGLKFQEREQEKRKWRKIKLLKSKKEIVLDDEDDVFVNVTPLSSKPPTIVDYKIYKEGKKEHFQIFRANGNQQMYLAFSTMLKNFEKEDLEVLWKIVKDRFKKSQLKEVLDVFLWHTLKGEVSDDEEVTQVKVLMDLADGELTVETNHARNGKWIDITMRKYASPSKQILKAKAKPFLPCTHYGFNDHRPDDCKNYTKCEICGSYDHFSLGHNRVIHIREGVLVESSQSSESLISVKCNTYGSTIHSTTDHNEVDNFKRLSSMSINHEKYTLVIVYEYSRYTWVYFLRKKSQDHLGKFDVKADGGYFLGYFFVSKDFRVFNTRRQQVDETYHVTFDEMIAPNEPDIPLNEDTKGPSGLINTKRTHEKNVQNEQIITQPTEGPSGNNTEVSISISESLVPDVPRSLISNQASRSMLTRSMATKLTAASTSECLFANFLSKIEPKKVSKALKHPGWVDAMQEELNQFYRNKVWTLVPLPYEKTTIGSKWVFRNKKDEHVARMESTRIFLAFATYMNFKVYQMDVKSTFFNGKLKEEVYVKQPHGFKYSSVKTSMVPPNNLGPDLAGKTVNETSYRGIISILWMKSQLNDYDIHYKMVPIFCDNTSAIAISNNPVLYSRTKHIDIRYHFIKDHILKGDIELHFIPTEYQLADIFTKPLDEPTFMRRKAELGMLNID</sequence>
<dbReference type="PANTHER" id="PTHR11439:SF483">
    <property type="entry name" value="PEPTIDE SYNTHASE GLIP-LIKE, PUTATIVE (AFU_ORTHOLOGUE AFUA_3G12920)-RELATED"/>
    <property type="match status" value="1"/>
</dbReference>
<feature type="region of interest" description="Disordered" evidence="2">
    <location>
        <begin position="532"/>
        <end position="556"/>
    </location>
</feature>
<gene>
    <name evidence="5" type="ORF">Tci_003852</name>
</gene>
<organism evidence="5">
    <name type="scientific">Tanacetum cinerariifolium</name>
    <name type="common">Dalmatian daisy</name>
    <name type="synonym">Chrysanthemum cinerariifolium</name>
    <dbReference type="NCBI Taxonomy" id="118510"/>
    <lineage>
        <taxon>Eukaryota</taxon>
        <taxon>Viridiplantae</taxon>
        <taxon>Streptophyta</taxon>
        <taxon>Embryophyta</taxon>
        <taxon>Tracheophyta</taxon>
        <taxon>Spermatophyta</taxon>
        <taxon>Magnoliopsida</taxon>
        <taxon>eudicotyledons</taxon>
        <taxon>Gunneridae</taxon>
        <taxon>Pentapetalae</taxon>
        <taxon>asterids</taxon>
        <taxon>campanulids</taxon>
        <taxon>Asterales</taxon>
        <taxon>Asteraceae</taxon>
        <taxon>Asteroideae</taxon>
        <taxon>Anthemideae</taxon>
        <taxon>Anthemidinae</taxon>
        <taxon>Tanacetum</taxon>
    </lineage>
</organism>
<name>A0A6L2J870_TANCI</name>
<evidence type="ECO:0000313" key="5">
    <source>
        <dbReference type="EMBL" id="GEU31874.1"/>
    </source>
</evidence>
<feature type="domain" description="Reverse transcriptase Ty1/copia-type" evidence="3">
    <location>
        <begin position="1298"/>
        <end position="1347"/>
    </location>
</feature>
<feature type="region of interest" description="Disordered" evidence="2">
    <location>
        <begin position="229"/>
        <end position="249"/>
    </location>
</feature>
<dbReference type="PANTHER" id="PTHR11439">
    <property type="entry name" value="GAG-POL-RELATED RETROTRANSPOSON"/>
    <property type="match status" value="1"/>
</dbReference>
<evidence type="ECO:0000256" key="2">
    <source>
        <dbReference type="SAM" id="MobiDB-lite"/>
    </source>
</evidence>
<dbReference type="Pfam" id="PF25597">
    <property type="entry name" value="SH3_retrovirus"/>
    <property type="match status" value="1"/>
</dbReference>
<proteinExistence type="predicted"/>
<feature type="compositionally biased region" description="Polar residues" evidence="2">
    <location>
        <begin position="1171"/>
        <end position="1189"/>
    </location>
</feature>
<dbReference type="Pfam" id="PF07727">
    <property type="entry name" value="RVT_2"/>
    <property type="match status" value="1"/>
</dbReference>
<protein>
    <submittedName>
        <fullName evidence="5">Retrovirus-related Pol polyprotein from transposon TNT 1-94</fullName>
    </submittedName>
</protein>
<evidence type="ECO:0000259" key="3">
    <source>
        <dbReference type="Pfam" id="PF07727"/>
    </source>
</evidence>
<dbReference type="InterPro" id="IPR057670">
    <property type="entry name" value="SH3_retrovirus"/>
</dbReference>
<evidence type="ECO:0000259" key="4">
    <source>
        <dbReference type="Pfam" id="PF25597"/>
    </source>
</evidence>
<feature type="coiled-coil region" evidence="1">
    <location>
        <begin position="569"/>
        <end position="596"/>
    </location>
</feature>
<dbReference type="EMBL" id="BKCJ010000294">
    <property type="protein sequence ID" value="GEU31874.1"/>
    <property type="molecule type" value="Genomic_DNA"/>
</dbReference>
<evidence type="ECO:0000256" key="1">
    <source>
        <dbReference type="SAM" id="Coils"/>
    </source>
</evidence>
<keyword evidence="1" id="KW-0175">Coiled coil</keyword>
<feature type="domain" description="Retroviral polymerase SH3-like" evidence="4">
    <location>
        <begin position="1093"/>
        <end position="1144"/>
    </location>
</feature>
<dbReference type="InterPro" id="IPR013103">
    <property type="entry name" value="RVT_2"/>
</dbReference>